<dbReference type="Ensembl" id="ENSHHUT00000034115.1">
    <property type="protein sequence ID" value="ENSHHUP00000032778.1"/>
    <property type="gene ID" value="ENSHHUG00000020752.1"/>
</dbReference>
<dbReference type="GeneTree" id="ENSGT00950000183112"/>
<dbReference type="InterPro" id="IPR009496">
    <property type="entry name" value="RGM_C"/>
</dbReference>
<dbReference type="PANTHER" id="PTHR31428:SF5">
    <property type="entry name" value="REPULSIVE GUIDANCE MOLECULE B"/>
    <property type="match status" value="1"/>
</dbReference>
<dbReference type="GO" id="GO:0005886">
    <property type="term" value="C:plasma membrane"/>
    <property type="evidence" value="ECO:0007669"/>
    <property type="project" value="TreeGrafter"/>
</dbReference>
<dbReference type="AlphaFoldDB" id="A0A4W5M411"/>
<reference evidence="2" key="3">
    <citation type="submission" date="2025-09" db="UniProtKB">
        <authorList>
            <consortium name="Ensembl"/>
        </authorList>
    </citation>
    <scope>IDENTIFICATION</scope>
</reference>
<feature type="domain" description="Repulsive guidance molecule C-terminal" evidence="1">
    <location>
        <begin position="19"/>
        <end position="184"/>
    </location>
</feature>
<evidence type="ECO:0000313" key="3">
    <source>
        <dbReference type="Proteomes" id="UP000314982"/>
    </source>
</evidence>
<dbReference type="InterPro" id="IPR040287">
    <property type="entry name" value="RGM"/>
</dbReference>
<protein>
    <submittedName>
        <fullName evidence="2">Repulsive guidance molecule BMP co-receptor b</fullName>
    </submittedName>
</protein>
<organism evidence="2 3">
    <name type="scientific">Hucho hucho</name>
    <name type="common">huchen</name>
    <dbReference type="NCBI Taxonomy" id="62062"/>
    <lineage>
        <taxon>Eukaryota</taxon>
        <taxon>Metazoa</taxon>
        <taxon>Chordata</taxon>
        <taxon>Craniata</taxon>
        <taxon>Vertebrata</taxon>
        <taxon>Euteleostomi</taxon>
        <taxon>Actinopterygii</taxon>
        <taxon>Neopterygii</taxon>
        <taxon>Teleostei</taxon>
        <taxon>Protacanthopterygii</taxon>
        <taxon>Salmoniformes</taxon>
        <taxon>Salmonidae</taxon>
        <taxon>Salmoninae</taxon>
        <taxon>Hucho</taxon>
    </lineage>
</organism>
<accession>A0A4W5M411</accession>
<dbReference type="GO" id="GO:0030509">
    <property type="term" value="P:BMP signaling pathway"/>
    <property type="evidence" value="ECO:0007669"/>
    <property type="project" value="TreeGrafter"/>
</dbReference>
<dbReference type="STRING" id="62062.ENSHHUP00000032778"/>
<reference evidence="3" key="1">
    <citation type="submission" date="2018-06" db="EMBL/GenBank/DDBJ databases">
        <title>Genome assembly of Danube salmon.</title>
        <authorList>
            <person name="Macqueen D.J."/>
            <person name="Gundappa M.K."/>
        </authorList>
    </citation>
    <scope>NUCLEOTIDE SEQUENCE [LARGE SCALE GENOMIC DNA]</scope>
</reference>
<name>A0A4W5M411_9TELE</name>
<dbReference type="Gene3D" id="3.40.1000.10">
    <property type="entry name" value="Mog1/PsbP, alpha/beta/alpha sandwich"/>
    <property type="match status" value="1"/>
</dbReference>
<dbReference type="GO" id="GO:0015026">
    <property type="term" value="F:coreceptor activity"/>
    <property type="evidence" value="ECO:0007669"/>
    <property type="project" value="TreeGrafter"/>
</dbReference>
<evidence type="ECO:0000313" key="2">
    <source>
        <dbReference type="Ensembl" id="ENSHHUP00000032778.1"/>
    </source>
</evidence>
<evidence type="ECO:0000259" key="1">
    <source>
        <dbReference type="Pfam" id="PF06534"/>
    </source>
</evidence>
<sequence>VSANHALLKSNWVIAKMDSVITIIFKPFEECTDQRVYQAVTDDLPAAFVDGTVRALWISERSPGHHVELHAGYIGVTVIVRQLGRYLTLAVRIPEEMAHAYDASQDLQLCLNGCPTSERIDRGGHLPLAPQRFSVEGARARCREQLELQDIYFHSCVFDLLTTGDANFTAAAFSALKDMESLHPHRERWRIFPQSSADTSQPITWLPLLTLFALRSALV</sequence>
<dbReference type="PANTHER" id="PTHR31428">
    <property type="entry name" value="RGM DOMAIN FAMILY MEMBER DRAG-1"/>
    <property type="match status" value="1"/>
</dbReference>
<dbReference type="Proteomes" id="UP000314982">
    <property type="component" value="Unassembled WGS sequence"/>
</dbReference>
<keyword evidence="3" id="KW-1185">Reference proteome</keyword>
<reference evidence="2" key="2">
    <citation type="submission" date="2025-08" db="UniProtKB">
        <authorList>
            <consortium name="Ensembl"/>
        </authorList>
    </citation>
    <scope>IDENTIFICATION</scope>
</reference>
<proteinExistence type="predicted"/>
<dbReference type="Pfam" id="PF06534">
    <property type="entry name" value="RGM_C"/>
    <property type="match status" value="1"/>
</dbReference>